<evidence type="ECO:0000256" key="3">
    <source>
        <dbReference type="ARBA" id="ARBA00023186"/>
    </source>
</evidence>
<dbReference type="InterPro" id="IPR036627">
    <property type="entry name" value="CobW-likC_sf"/>
</dbReference>
<dbReference type="PANTHER" id="PTHR13748:SF62">
    <property type="entry name" value="COBW DOMAIN-CONTAINING PROTEIN"/>
    <property type="match status" value="1"/>
</dbReference>
<dbReference type="Pfam" id="PF02492">
    <property type="entry name" value="cobW"/>
    <property type="match status" value="1"/>
</dbReference>
<evidence type="ECO:0000313" key="9">
    <source>
        <dbReference type="Proteomes" id="UP001321786"/>
    </source>
</evidence>
<keyword evidence="2" id="KW-0378">Hydrolase</keyword>
<feature type="domain" description="CobW C-terminal" evidence="7">
    <location>
        <begin position="219"/>
        <end position="286"/>
    </location>
</feature>
<evidence type="ECO:0000256" key="2">
    <source>
        <dbReference type="ARBA" id="ARBA00022801"/>
    </source>
</evidence>
<protein>
    <submittedName>
        <fullName evidence="8">GTP-binding protein</fullName>
    </submittedName>
</protein>
<dbReference type="RefSeq" id="WP_338535627.1">
    <property type="nucleotide sequence ID" value="NZ_AP028654.1"/>
</dbReference>
<comment type="catalytic activity">
    <reaction evidence="5">
        <text>GTP + H2O = GDP + phosphate + H(+)</text>
        <dbReference type="Rhea" id="RHEA:19669"/>
        <dbReference type="ChEBI" id="CHEBI:15377"/>
        <dbReference type="ChEBI" id="CHEBI:15378"/>
        <dbReference type="ChEBI" id="CHEBI:37565"/>
        <dbReference type="ChEBI" id="CHEBI:43474"/>
        <dbReference type="ChEBI" id="CHEBI:58189"/>
    </reaction>
    <physiologicalReaction direction="left-to-right" evidence="5">
        <dbReference type="Rhea" id="RHEA:19670"/>
    </physiologicalReaction>
</comment>
<dbReference type="Pfam" id="PF07683">
    <property type="entry name" value="CobW_C"/>
    <property type="match status" value="1"/>
</dbReference>
<dbReference type="KEGG" id="hprf:HLPR_23550"/>
<dbReference type="AlphaFoldDB" id="A0AAU9E5T5"/>
<dbReference type="Proteomes" id="UP001321786">
    <property type="component" value="Chromosome"/>
</dbReference>
<gene>
    <name evidence="8" type="ORF">HLPR_23550</name>
</gene>
<dbReference type="EMBL" id="AP028654">
    <property type="protein sequence ID" value="BEP30024.1"/>
    <property type="molecule type" value="Genomic_DNA"/>
</dbReference>
<evidence type="ECO:0000256" key="4">
    <source>
        <dbReference type="ARBA" id="ARBA00034320"/>
    </source>
</evidence>
<dbReference type="SUPFAM" id="SSF52540">
    <property type="entry name" value="P-loop containing nucleoside triphosphate hydrolases"/>
    <property type="match status" value="1"/>
</dbReference>
<dbReference type="CDD" id="cd03112">
    <property type="entry name" value="CobW-like"/>
    <property type="match status" value="1"/>
</dbReference>
<evidence type="ECO:0000259" key="7">
    <source>
        <dbReference type="Pfam" id="PF07683"/>
    </source>
</evidence>
<proteinExistence type="inferred from homology"/>
<dbReference type="SUPFAM" id="SSF90002">
    <property type="entry name" value="Hypothetical protein YjiA, C-terminal domain"/>
    <property type="match status" value="1"/>
</dbReference>
<keyword evidence="1" id="KW-0547">Nucleotide-binding</keyword>
<evidence type="ECO:0000313" key="8">
    <source>
        <dbReference type="EMBL" id="BEP30024.1"/>
    </source>
</evidence>
<sequence>MRTPINLFTINGFLGSGKTTLLKNVLENNKHLKIGVIQNEFGKIGIDGEIIKKDGLEIVEVNRGSIYCSCLQLSFISALKEMVEREVEYLIVEGSGLADPSNMNEILDALHSVMPNAMHYKGSICLIDAPQFLDQLEEIETVESQLIHSQLAVINKVDLVNTNKIRKIKSVIKEIKPDILIEETTFGKYDMEFLTKNLVEISPMHFGETSNSVDNKPKTLSMTFDKKVDRSKFKNFIDLIKKDCYRIKGFISTNEGFTKIDAVGPQVDLINSEKENLDSKVVFISKIGPQIIRPIFAAWESNFDFEMKLR</sequence>
<dbReference type="GO" id="GO:0016787">
    <property type="term" value="F:hydrolase activity"/>
    <property type="evidence" value="ECO:0007669"/>
    <property type="project" value="UniProtKB-KW"/>
</dbReference>
<accession>A0AAU9E5T5</accession>
<feature type="domain" description="CobW/HypB/UreG nucleotide-binding" evidence="6">
    <location>
        <begin position="8"/>
        <end position="178"/>
    </location>
</feature>
<dbReference type="Gene3D" id="3.30.1220.10">
    <property type="entry name" value="CobW-like, C-terminal domain"/>
    <property type="match status" value="1"/>
</dbReference>
<evidence type="ECO:0000256" key="5">
    <source>
        <dbReference type="ARBA" id="ARBA00049117"/>
    </source>
</evidence>
<dbReference type="GO" id="GO:0005737">
    <property type="term" value="C:cytoplasm"/>
    <property type="evidence" value="ECO:0007669"/>
    <property type="project" value="TreeGrafter"/>
</dbReference>
<dbReference type="Gene3D" id="3.40.50.300">
    <property type="entry name" value="P-loop containing nucleotide triphosphate hydrolases"/>
    <property type="match status" value="1"/>
</dbReference>
<dbReference type="InterPro" id="IPR027417">
    <property type="entry name" value="P-loop_NTPase"/>
</dbReference>
<comment type="similarity">
    <text evidence="4">Belongs to the SIMIBI class G3E GTPase family. ZNG1 subfamily.</text>
</comment>
<keyword evidence="9" id="KW-1185">Reference proteome</keyword>
<evidence type="ECO:0000259" key="6">
    <source>
        <dbReference type="Pfam" id="PF02492"/>
    </source>
</evidence>
<evidence type="ECO:0000256" key="1">
    <source>
        <dbReference type="ARBA" id="ARBA00022741"/>
    </source>
</evidence>
<dbReference type="GO" id="GO:0000166">
    <property type="term" value="F:nucleotide binding"/>
    <property type="evidence" value="ECO:0007669"/>
    <property type="project" value="UniProtKB-KW"/>
</dbReference>
<dbReference type="InterPro" id="IPR051316">
    <property type="entry name" value="Zinc-reg_GTPase_activator"/>
</dbReference>
<dbReference type="InterPro" id="IPR003495">
    <property type="entry name" value="CobW/HypB/UreG_nucleotide-bd"/>
</dbReference>
<dbReference type="InterPro" id="IPR011629">
    <property type="entry name" value="CobW-like_C"/>
</dbReference>
<organism evidence="8 9">
    <name type="scientific">Helicovermis profundi</name>
    <dbReference type="NCBI Taxonomy" id="3065157"/>
    <lineage>
        <taxon>Bacteria</taxon>
        <taxon>Bacillati</taxon>
        <taxon>Bacillota</taxon>
        <taxon>Clostridia</taxon>
        <taxon>Helicovermis</taxon>
    </lineage>
</organism>
<reference evidence="8 9" key="1">
    <citation type="submission" date="2023-08" db="EMBL/GenBank/DDBJ databases">
        <title>Helicovermis profunda gen. nov., sp. nov., a novel mesophilic, fermentative bacterium within the Bacillota from a deep-sea hydrothermal vent chimney.</title>
        <authorList>
            <person name="Miyazaki U."/>
            <person name="Mizutani D."/>
            <person name="Hashimoto Y."/>
            <person name="Tame A."/>
            <person name="Sawayama S."/>
            <person name="Miyazaki J."/>
            <person name="Takai K."/>
            <person name="Nakagawa S."/>
        </authorList>
    </citation>
    <scope>NUCLEOTIDE SEQUENCE [LARGE SCALE GENOMIC DNA]</scope>
    <source>
        <strain evidence="8 9">S502</strain>
    </source>
</reference>
<keyword evidence="3" id="KW-0143">Chaperone</keyword>
<dbReference type="PANTHER" id="PTHR13748">
    <property type="entry name" value="COBW-RELATED"/>
    <property type="match status" value="1"/>
</dbReference>
<name>A0AAU9E5T5_9FIRM</name>